<dbReference type="EMBL" id="NNAY01005023">
    <property type="protein sequence ID" value="OXU17094.1"/>
    <property type="molecule type" value="Genomic_DNA"/>
</dbReference>
<gene>
    <name evidence="1" type="ORF">TSAR_014399</name>
</gene>
<organism evidence="1 2">
    <name type="scientific">Trichomalopsis sarcophagae</name>
    <dbReference type="NCBI Taxonomy" id="543379"/>
    <lineage>
        <taxon>Eukaryota</taxon>
        <taxon>Metazoa</taxon>
        <taxon>Ecdysozoa</taxon>
        <taxon>Arthropoda</taxon>
        <taxon>Hexapoda</taxon>
        <taxon>Insecta</taxon>
        <taxon>Pterygota</taxon>
        <taxon>Neoptera</taxon>
        <taxon>Endopterygota</taxon>
        <taxon>Hymenoptera</taxon>
        <taxon>Apocrita</taxon>
        <taxon>Proctotrupomorpha</taxon>
        <taxon>Chalcidoidea</taxon>
        <taxon>Pteromalidae</taxon>
        <taxon>Pteromalinae</taxon>
        <taxon>Trichomalopsis</taxon>
    </lineage>
</organism>
<evidence type="ECO:0000313" key="1">
    <source>
        <dbReference type="EMBL" id="OXU17094.1"/>
    </source>
</evidence>
<protein>
    <submittedName>
        <fullName evidence="1">Uncharacterized protein</fullName>
    </submittedName>
</protein>
<proteinExistence type="predicted"/>
<accession>A0A232EFJ6</accession>
<evidence type="ECO:0000313" key="2">
    <source>
        <dbReference type="Proteomes" id="UP000215335"/>
    </source>
</evidence>
<dbReference type="AlphaFoldDB" id="A0A232EFJ6"/>
<comment type="caution">
    <text evidence="1">The sequence shown here is derived from an EMBL/GenBank/DDBJ whole genome shotgun (WGS) entry which is preliminary data.</text>
</comment>
<name>A0A232EFJ6_9HYME</name>
<keyword evidence="2" id="KW-1185">Reference proteome</keyword>
<reference evidence="1 2" key="1">
    <citation type="journal article" date="2017" name="Curr. Biol.">
        <title>The Evolution of Venom by Co-option of Single-Copy Genes.</title>
        <authorList>
            <person name="Martinson E.O."/>
            <person name="Mrinalini"/>
            <person name="Kelkar Y.D."/>
            <person name="Chang C.H."/>
            <person name="Werren J.H."/>
        </authorList>
    </citation>
    <scope>NUCLEOTIDE SEQUENCE [LARGE SCALE GENOMIC DNA]</scope>
    <source>
        <strain evidence="1 2">Alberta</strain>
        <tissue evidence="1">Whole body</tissue>
    </source>
</reference>
<sequence length="211" mass="25320">MGIYNNIDSYRKMEVLLQRGPSLYPIEKNVHFICNEFLPWNTPKIFIPLLAKGKVENQNINIEDELTLKECYPTLYDKYEKACLEWQLISRQNFIARVTFKQLIERPTILFLHIAKTCAFQNRQKEIYPYQFPIYGSQITQAIQQMINKRIIWKEHEERLQEITYESIPDLIIEQQISLTPRLFLSHRWQQFGKIWCIRGSHSSSRHIDEN</sequence>
<dbReference type="Proteomes" id="UP000215335">
    <property type="component" value="Unassembled WGS sequence"/>
</dbReference>